<feature type="compositionally biased region" description="Low complexity" evidence="2">
    <location>
        <begin position="331"/>
        <end position="341"/>
    </location>
</feature>
<dbReference type="GO" id="GO:0015031">
    <property type="term" value="P:protein transport"/>
    <property type="evidence" value="ECO:0007669"/>
    <property type="project" value="TreeGrafter"/>
</dbReference>
<evidence type="ECO:0000256" key="2">
    <source>
        <dbReference type="SAM" id="MobiDB-lite"/>
    </source>
</evidence>
<proteinExistence type="inferred from homology"/>
<feature type="compositionally biased region" description="Basic and acidic residues" evidence="2">
    <location>
        <begin position="371"/>
        <end position="382"/>
    </location>
</feature>
<sequence>MFPASVSEMGIHSVSISFRGETAGYATYRPGETVHGVMTLIIGGCEPHKLSSVLVKVRGLAKSLWKTHSGSGKNRHTHTHTEDLWLIREDIFFIRGPTVEALYPGTYQYAFSHQLRLGLPPTYSCQYGTISYMCKARAISHDLFAFNGKSEYTFTVLPALDLNAEPANLAEPASVTAEAQQSLFGHAIGRFTLTMSPQAAVGGQTISFTIDGPERLFRKQLNAPGVVKLKRCTLCIANGRRREEKRDVAVVQPGQSPNGWHRFELTVPRHEGITISAVMCRIITVTYYVKVRRSVSPRPTAPSAAGGTEPRRRSAWADSPSLRPPAEHHSSSAPALAAAPDYDPPPSYEQVMRDQPRSPGRAAAGGGTASETERRHKKEHEATGFTFLGDM</sequence>
<gene>
    <name evidence="4" type="ORF">FJT64_016875</name>
</gene>
<dbReference type="AlphaFoldDB" id="A0A6A4XAY1"/>
<protein>
    <submittedName>
        <fullName evidence="4">Arrestin domain-containing protein 17</fullName>
    </submittedName>
</protein>
<dbReference type="Proteomes" id="UP000440578">
    <property type="component" value="Unassembled WGS sequence"/>
</dbReference>
<dbReference type="InterPro" id="IPR011021">
    <property type="entry name" value="Arrestin-like_N"/>
</dbReference>
<dbReference type="GO" id="GO:0005737">
    <property type="term" value="C:cytoplasm"/>
    <property type="evidence" value="ECO:0007669"/>
    <property type="project" value="TreeGrafter"/>
</dbReference>
<comment type="caution">
    <text evidence="4">The sequence shown here is derived from an EMBL/GenBank/DDBJ whole genome shotgun (WGS) entry which is preliminary data.</text>
</comment>
<dbReference type="EMBL" id="VIIS01000175">
    <property type="protein sequence ID" value="KAF0312358.1"/>
    <property type="molecule type" value="Genomic_DNA"/>
</dbReference>
<feature type="region of interest" description="Disordered" evidence="2">
    <location>
        <begin position="295"/>
        <end position="391"/>
    </location>
</feature>
<evidence type="ECO:0000313" key="5">
    <source>
        <dbReference type="Proteomes" id="UP000440578"/>
    </source>
</evidence>
<accession>A0A6A4XAY1</accession>
<dbReference type="SUPFAM" id="SSF81296">
    <property type="entry name" value="E set domains"/>
    <property type="match status" value="1"/>
</dbReference>
<evidence type="ECO:0000259" key="3">
    <source>
        <dbReference type="Pfam" id="PF00339"/>
    </source>
</evidence>
<comment type="similarity">
    <text evidence="1">Belongs to the arrestin family.</text>
</comment>
<feature type="domain" description="Arrestin-like N-terminal" evidence="3">
    <location>
        <begin position="26"/>
        <end position="163"/>
    </location>
</feature>
<evidence type="ECO:0000313" key="4">
    <source>
        <dbReference type="EMBL" id="KAF0312358.1"/>
    </source>
</evidence>
<reference evidence="4 5" key="1">
    <citation type="submission" date="2019-07" db="EMBL/GenBank/DDBJ databases">
        <title>Draft genome assembly of a fouling barnacle, Amphibalanus amphitrite (Darwin, 1854): The first reference genome for Thecostraca.</title>
        <authorList>
            <person name="Kim W."/>
        </authorList>
    </citation>
    <scope>NUCLEOTIDE SEQUENCE [LARGE SCALE GENOMIC DNA]</scope>
    <source>
        <strain evidence="4">SNU_AA5</strain>
        <tissue evidence="4">Soma without cirri and trophi</tissue>
    </source>
</reference>
<dbReference type="InterPro" id="IPR050357">
    <property type="entry name" value="Arrestin_domain-protein"/>
</dbReference>
<dbReference type="PANTHER" id="PTHR11188:SF17">
    <property type="entry name" value="FI21816P1"/>
    <property type="match status" value="1"/>
</dbReference>
<dbReference type="Gene3D" id="2.60.40.640">
    <property type="match status" value="2"/>
</dbReference>
<keyword evidence="5" id="KW-1185">Reference proteome</keyword>
<organism evidence="4 5">
    <name type="scientific">Amphibalanus amphitrite</name>
    <name type="common">Striped barnacle</name>
    <name type="synonym">Balanus amphitrite</name>
    <dbReference type="NCBI Taxonomy" id="1232801"/>
    <lineage>
        <taxon>Eukaryota</taxon>
        <taxon>Metazoa</taxon>
        <taxon>Ecdysozoa</taxon>
        <taxon>Arthropoda</taxon>
        <taxon>Crustacea</taxon>
        <taxon>Multicrustacea</taxon>
        <taxon>Cirripedia</taxon>
        <taxon>Thoracica</taxon>
        <taxon>Thoracicalcarea</taxon>
        <taxon>Balanomorpha</taxon>
        <taxon>Balanoidea</taxon>
        <taxon>Balanidae</taxon>
        <taxon>Amphibalaninae</taxon>
        <taxon>Amphibalanus</taxon>
    </lineage>
</organism>
<dbReference type="OrthoDB" id="2333384at2759"/>
<dbReference type="InterPro" id="IPR014756">
    <property type="entry name" value="Ig_E-set"/>
</dbReference>
<dbReference type="Pfam" id="PF00339">
    <property type="entry name" value="Arrestin_N"/>
    <property type="match status" value="1"/>
</dbReference>
<evidence type="ECO:0000256" key="1">
    <source>
        <dbReference type="ARBA" id="ARBA00005298"/>
    </source>
</evidence>
<name>A0A6A4XAY1_AMPAM</name>
<dbReference type="InterPro" id="IPR014752">
    <property type="entry name" value="Arrestin-like_C"/>
</dbReference>
<dbReference type="PANTHER" id="PTHR11188">
    <property type="entry name" value="ARRESTIN DOMAIN CONTAINING PROTEIN"/>
    <property type="match status" value="1"/>
</dbReference>